<dbReference type="EMBL" id="KZ453122">
    <property type="protein sequence ID" value="PKA47580.1"/>
    <property type="molecule type" value="Genomic_DNA"/>
</dbReference>
<sequence length="109" mass="11864">MATAAAEVKAKTAAKADMVAVYVPLGMVVGALTMAAYTMEGQLAHSPSVRVNKQRRGTVPEVDEADRIAGEGDRYVNRSVFRRVAHVQDFDAVRSGVFDPTRPDNVFRQ</sequence>
<dbReference type="OrthoDB" id="2013913at2759"/>
<dbReference type="AlphaFoldDB" id="A0A2H9ZW98"/>
<evidence type="ECO:0000256" key="1">
    <source>
        <dbReference type="SAM" id="Phobius"/>
    </source>
</evidence>
<dbReference type="STRING" id="1088818.A0A2H9ZW98"/>
<keyword evidence="1" id="KW-0472">Membrane</keyword>
<gene>
    <name evidence="2" type="ORF">AXF42_Ash014776</name>
</gene>
<protein>
    <submittedName>
        <fullName evidence="2">Uncharacterized protein</fullName>
    </submittedName>
</protein>
<proteinExistence type="predicted"/>
<evidence type="ECO:0000313" key="2">
    <source>
        <dbReference type="EMBL" id="PKA47580.1"/>
    </source>
</evidence>
<reference evidence="2 3" key="1">
    <citation type="journal article" date="2017" name="Nature">
        <title>The Apostasia genome and the evolution of orchids.</title>
        <authorList>
            <person name="Zhang G.Q."/>
            <person name="Liu K.W."/>
            <person name="Li Z."/>
            <person name="Lohaus R."/>
            <person name="Hsiao Y.Y."/>
            <person name="Niu S.C."/>
            <person name="Wang J.Y."/>
            <person name="Lin Y.C."/>
            <person name="Xu Q."/>
            <person name="Chen L.J."/>
            <person name="Yoshida K."/>
            <person name="Fujiwara S."/>
            <person name="Wang Z.W."/>
            <person name="Zhang Y.Q."/>
            <person name="Mitsuda N."/>
            <person name="Wang M."/>
            <person name="Liu G.H."/>
            <person name="Pecoraro L."/>
            <person name="Huang H.X."/>
            <person name="Xiao X.J."/>
            <person name="Lin M."/>
            <person name="Wu X.Y."/>
            <person name="Wu W.L."/>
            <person name="Chen Y.Y."/>
            <person name="Chang S.B."/>
            <person name="Sakamoto S."/>
            <person name="Ohme-Takagi M."/>
            <person name="Yagi M."/>
            <person name="Zeng S.J."/>
            <person name="Shen C.Y."/>
            <person name="Yeh C.M."/>
            <person name="Luo Y.B."/>
            <person name="Tsai W.C."/>
            <person name="Van de Peer Y."/>
            <person name="Liu Z.J."/>
        </authorList>
    </citation>
    <scope>NUCLEOTIDE SEQUENCE [LARGE SCALE GENOMIC DNA]</scope>
    <source>
        <strain evidence="3">cv. Shenzhen</strain>
        <tissue evidence="2">Stem</tissue>
    </source>
</reference>
<keyword evidence="1" id="KW-1133">Transmembrane helix</keyword>
<accession>A0A2H9ZW98</accession>
<feature type="transmembrane region" description="Helical" evidence="1">
    <location>
        <begin position="19"/>
        <end position="39"/>
    </location>
</feature>
<dbReference type="PANTHER" id="PTHR33919:SF11">
    <property type="entry name" value="EXPRESSED PROTEIN"/>
    <property type="match status" value="1"/>
</dbReference>
<keyword evidence="1" id="KW-0812">Transmembrane</keyword>
<name>A0A2H9ZW98_9ASPA</name>
<dbReference type="PANTHER" id="PTHR33919">
    <property type="entry name" value="OS09G0127700 PROTEIN"/>
    <property type="match status" value="1"/>
</dbReference>
<organism evidence="2 3">
    <name type="scientific">Apostasia shenzhenica</name>
    <dbReference type="NCBI Taxonomy" id="1088818"/>
    <lineage>
        <taxon>Eukaryota</taxon>
        <taxon>Viridiplantae</taxon>
        <taxon>Streptophyta</taxon>
        <taxon>Embryophyta</taxon>
        <taxon>Tracheophyta</taxon>
        <taxon>Spermatophyta</taxon>
        <taxon>Magnoliopsida</taxon>
        <taxon>Liliopsida</taxon>
        <taxon>Asparagales</taxon>
        <taxon>Orchidaceae</taxon>
        <taxon>Apostasioideae</taxon>
        <taxon>Apostasia</taxon>
    </lineage>
</organism>
<evidence type="ECO:0000313" key="3">
    <source>
        <dbReference type="Proteomes" id="UP000236161"/>
    </source>
</evidence>
<keyword evidence="3" id="KW-1185">Reference proteome</keyword>
<dbReference type="Proteomes" id="UP000236161">
    <property type="component" value="Unassembled WGS sequence"/>
</dbReference>